<evidence type="ECO:0000313" key="1">
    <source>
        <dbReference type="EMBL" id="VEL27834.1"/>
    </source>
</evidence>
<protein>
    <submittedName>
        <fullName evidence="1">Uncharacterized protein</fullName>
    </submittedName>
</protein>
<accession>A0A3S5C0R6</accession>
<proteinExistence type="predicted"/>
<evidence type="ECO:0000313" key="2">
    <source>
        <dbReference type="Proteomes" id="UP000784294"/>
    </source>
</evidence>
<comment type="caution">
    <text evidence="1">The sequence shown here is derived from an EMBL/GenBank/DDBJ whole genome shotgun (WGS) entry which is preliminary data.</text>
</comment>
<dbReference type="EMBL" id="CAAALY010090263">
    <property type="protein sequence ID" value="VEL27834.1"/>
    <property type="molecule type" value="Genomic_DNA"/>
</dbReference>
<dbReference type="OrthoDB" id="49605at2759"/>
<reference evidence="1" key="1">
    <citation type="submission" date="2018-11" db="EMBL/GenBank/DDBJ databases">
        <authorList>
            <consortium name="Pathogen Informatics"/>
        </authorList>
    </citation>
    <scope>NUCLEOTIDE SEQUENCE</scope>
</reference>
<keyword evidence="2" id="KW-1185">Reference proteome</keyword>
<gene>
    <name evidence="1" type="ORF">PXEA_LOCUS21274</name>
</gene>
<name>A0A3S5C0R6_9PLAT</name>
<dbReference type="AlphaFoldDB" id="A0A3S5C0R6"/>
<dbReference type="Proteomes" id="UP000784294">
    <property type="component" value="Unassembled WGS sequence"/>
</dbReference>
<sequence length="89" mass="9717">MGTLREWVSECLELPSIVFKLWSPPGHVFPGGKMQRPPTARTELADLQATLSELGLAPCSLIAFEADGQSSSNVMHLKQQLLKQARSIA</sequence>
<organism evidence="1 2">
    <name type="scientific">Protopolystoma xenopodis</name>
    <dbReference type="NCBI Taxonomy" id="117903"/>
    <lineage>
        <taxon>Eukaryota</taxon>
        <taxon>Metazoa</taxon>
        <taxon>Spiralia</taxon>
        <taxon>Lophotrochozoa</taxon>
        <taxon>Platyhelminthes</taxon>
        <taxon>Monogenea</taxon>
        <taxon>Polyopisthocotylea</taxon>
        <taxon>Polystomatidea</taxon>
        <taxon>Polystomatidae</taxon>
        <taxon>Protopolystoma</taxon>
    </lineage>
</organism>